<dbReference type="InterPro" id="IPR021226">
    <property type="entry name" value="Phage_gene29"/>
</dbReference>
<evidence type="ECO:0000313" key="1">
    <source>
        <dbReference type="EMBL" id="AMS03658.1"/>
    </source>
</evidence>
<dbReference type="Proteomes" id="UP000203938">
    <property type="component" value="Segment"/>
</dbReference>
<dbReference type="KEGG" id="vg:29125588"/>
<keyword evidence="2" id="KW-1185">Reference proteome</keyword>
<accession>A0A142KC25</accession>
<organism evidence="1 2">
    <name type="scientific">Gordonia phage BetterKatz</name>
    <dbReference type="NCBI Taxonomy" id="1821551"/>
    <lineage>
        <taxon>Viruses</taxon>
        <taxon>Duplodnaviria</taxon>
        <taxon>Heunggongvirae</taxon>
        <taxon>Uroviricota</taxon>
        <taxon>Caudoviricetes</taxon>
        <taxon>Betterkatzvirus</taxon>
        <taxon>Betterkatzvirus betterkatz</taxon>
    </lineage>
</organism>
<reference evidence="2" key="1">
    <citation type="submission" date="2016-03" db="EMBL/GenBank/DDBJ databases">
        <authorList>
            <person name="Berryman E.N."/>
            <person name="Forrest K.M."/>
            <person name="McHale L."/>
            <person name="Wertz A.T."/>
            <person name="Zhuang Z."/>
            <person name="Kasturiarachi N.S."/>
            <person name="Pressimone C.A."/>
            <person name="Schiebel J.G."/>
            <person name="Furbee E.C."/>
            <person name="Grubb S.R."/>
            <person name="Warner M.H."/>
            <person name="Montgomery M.T."/>
            <person name="Garlena R.A."/>
            <person name="Russell D.A."/>
            <person name="Pope W.H."/>
            <person name="Jacobs-Sera D."/>
            <person name="Hendrix R.W."/>
            <person name="Hatfull G.F."/>
        </authorList>
    </citation>
    <scope>NUCLEOTIDE SEQUENCE [LARGE SCALE GENOMIC DNA]</scope>
</reference>
<dbReference type="RefSeq" id="YP_009302780.1">
    <property type="nucleotide sequence ID" value="NC_031247.1"/>
</dbReference>
<evidence type="ECO:0000313" key="2">
    <source>
        <dbReference type="Proteomes" id="UP000203938"/>
    </source>
</evidence>
<proteinExistence type="predicted"/>
<dbReference type="EMBL" id="KU963261">
    <property type="protein sequence ID" value="AMS03658.1"/>
    <property type="molecule type" value="Genomic_DNA"/>
</dbReference>
<dbReference type="GeneID" id="29125588"/>
<gene>
    <name evidence="1" type="primary">23</name>
    <name evidence="1" type="ORF">SEA_BETTERKATZ_23</name>
</gene>
<dbReference type="Pfam" id="PF10910">
    <property type="entry name" value="Phage_gene29"/>
    <property type="match status" value="1"/>
</dbReference>
<dbReference type="OrthoDB" id="38071at10239"/>
<sequence>MSEKVFANFPYDRKFTREEIAELTDRAGAIADALRDGVAPNGAVLYLEESMLQLWSVHAALAGVYVDPDRAFIVSVPLPDQSGQFEDSVQWVLREEAPAAPDAEQVDAEAQQIVAALNDRLSPQVRRRVAEQFAAAFTAANETEEN</sequence>
<name>A0A142KC25_9CAUD</name>
<protein>
    <submittedName>
        <fullName evidence="1">Minor tail protein</fullName>
    </submittedName>
</protein>